<reference evidence="1" key="1">
    <citation type="submission" date="2018-05" db="EMBL/GenBank/DDBJ databases">
        <authorList>
            <person name="Lanie J.A."/>
            <person name="Ng W.-L."/>
            <person name="Kazmierczak K.M."/>
            <person name="Andrzejewski T.M."/>
            <person name="Davidsen T.M."/>
            <person name="Wayne K.J."/>
            <person name="Tettelin H."/>
            <person name="Glass J.I."/>
            <person name="Rusch D."/>
            <person name="Podicherti R."/>
            <person name="Tsui H.-C.T."/>
            <person name="Winkler M.E."/>
        </authorList>
    </citation>
    <scope>NUCLEOTIDE SEQUENCE</scope>
</reference>
<protein>
    <recommendedName>
        <fullName evidence="2">Sporulation stage II protein D amidase enhancer LytB N-terminal domain-containing protein</fullName>
    </recommendedName>
</protein>
<gene>
    <name evidence="1" type="ORF">METZ01_LOCUS220847</name>
</gene>
<evidence type="ECO:0008006" key="2">
    <source>
        <dbReference type="Google" id="ProtNLM"/>
    </source>
</evidence>
<name>A0A382G0C3_9ZZZZ</name>
<proteinExistence type="predicted"/>
<dbReference type="AlphaFoldDB" id="A0A382G0C3"/>
<organism evidence="1">
    <name type="scientific">marine metagenome</name>
    <dbReference type="NCBI Taxonomy" id="408172"/>
    <lineage>
        <taxon>unclassified sequences</taxon>
        <taxon>metagenomes</taxon>
        <taxon>ecological metagenomes</taxon>
    </lineage>
</organism>
<sequence>MLAVRRLSGALALLLAVSVLGINVTTAAAADIRFEGRGWGHGVGLSQFGAKAMGADGATYDQILHRYFTGISLVPLSSTERGSFLETETMPF</sequence>
<feature type="non-terminal residue" evidence="1">
    <location>
        <position position="92"/>
    </location>
</feature>
<accession>A0A382G0C3</accession>
<evidence type="ECO:0000313" key="1">
    <source>
        <dbReference type="EMBL" id="SVB67993.1"/>
    </source>
</evidence>
<dbReference type="EMBL" id="UINC01052543">
    <property type="protein sequence ID" value="SVB67993.1"/>
    <property type="molecule type" value="Genomic_DNA"/>
</dbReference>